<dbReference type="Gene3D" id="3.30.40.10">
    <property type="entry name" value="Zinc/RING finger domain, C3HC4 (zinc finger)"/>
    <property type="match status" value="1"/>
</dbReference>
<comment type="subcellular location">
    <subcellularLocation>
        <location evidence="1 11">Nucleus</location>
    </subcellularLocation>
</comment>
<keyword evidence="3 9" id="KW-0479">Metal-binding</keyword>
<dbReference type="InterPro" id="IPR024610">
    <property type="entry name" value="ING_N_histone-binding"/>
</dbReference>
<evidence type="ECO:0000313" key="14">
    <source>
        <dbReference type="EMBL" id="KAJ7630757.1"/>
    </source>
</evidence>
<feature type="binding site" evidence="9">
    <location>
        <position position="289"/>
    </location>
    <ligand>
        <name>Zn(2+)</name>
        <dbReference type="ChEBI" id="CHEBI:29105"/>
        <label>2</label>
    </ligand>
</feature>
<evidence type="ECO:0000256" key="12">
    <source>
        <dbReference type="SAM" id="MobiDB-lite"/>
    </source>
</evidence>
<feature type="binding site" evidence="9">
    <location>
        <position position="247"/>
    </location>
    <ligand>
        <name>Zn(2+)</name>
        <dbReference type="ChEBI" id="CHEBI:29105"/>
        <label>1</label>
    </ligand>
</feature>
<keyword evidence="15" id="KW-1185">Reference proteome</keyword>
<dbReference type="InterPro" id="IPR001965">
    <property type="entry name" value="Znf_PHD"/>
</dbReference>
<feature type="binding site" evidence="9">
    <location>
        <position position="271"/>
    </location>
    <ligand>
        <name>Zn(2+)</name>
        <dbReference type="ChEBI" id="CHEBI:29105"/>
        <label>1</label>
    </ligand>
</feature>
<dbReference type="SUPFAM" id="SSF57903">
    <property type="entry name" value="FYVE/PHD zinc finger"/>
    <property type="match status" value="1"/>
</dbReference>
<dbReference type="EMBL" id="JARKIF010000009">
    <property type="protein sequence ID" value="KAJ7630757.1"/>
    <property type="molecule type" value="Genomic_DNA"/>
</dbReference>
<feature type="binding site" evidence="9">
    <location>
        <position position="265"/>
    </location>
    <ligand>
        <name>Zn(2+)</name>
        <dbReference type="ChEBI" id="CHEBI:29105"/>
        <label>2</label>
    </ligand>
</feature>
<keyword evidence="5 9" id="KW-0862">Zinc</keyword>
<feature type="region of interest" description="Disordered" evidence="12">
    <location>
        <begin position="1"/>
        <end position="40"/>
    </location>
</feature>
<evidence type="ECO:0000256" key="8">
    <source>
        <dbReference type="PIRSR" id="PIRSR628651-50"/>
    </source>
</evidence>
<comment type="domain">
    <text evidence="11">The PHD-type zinc finger mediates the binding to H3K4me3.</text>
</comment>
<dbReference type="PANTHER" id="PTHR10333:SF42">
    <property type="entry name" value="INHIBITOR OF GROWTH PROTEIN 5"/>
    <property type="match status" value="1"/>
</dbReference>
<feature type="domain" description="PHD-type" evidence="13">
    <location>
        <begin position="244"/>
        <end position="295"/>
    </location>
</feature>
<gene>
    <name evidence="14" type="ORF">FB45DRAFT_916489</name>
</gene>
<evidence type="ECO:0000256" key="1">
    <source>
        <dbReference type="ARBA" id="ARBA00004123"/>
    </source>
</evidence>
<protein>
    <recommendedName>
        <fullName evidence="11">Chromatin modification-related protein</fullName>
    </recommendedName>
</protein>
<feature type="binding site" evidence="9">
    <location>
        <position position="249"/>
    </location>
    <ligand>
        <name>Zn(2+)</name>
        <dbReference type="ChEBI" id="CHEBI:29105"/>
        <label>1</label>
    </ligand>
</feature>
<sequence>MSTATRKSKRRHSQAFPEEQEEQVTATDDAPTYVESTGQDRLDKERDVWDAFKDEHVEVFDLSSILPRRFDLVREVDQRTSQNRDTVLDTLRKYIAIRRAAAQDSEQPDLAFRARDLLTEIAHLCDKSIEDGHEKTNICKTAWDTVERSIRLIDQAIQDQEKAIAPPGTHLAPDFLPVIPMPSLKKPARFTLSPDPDEKDPDYMTAKPDRRKKSRKGRKKDVDDSAPFVRPKPPVILNPDPNEQIYCYCDQVSFGEMVGCDDKKCKREWFHVVCTGMDSAPEGSKKWFCDECKERKKKRPR</sequence>
<accession>A0AAD7BUE8</accession>
<dbReference type="SMART" id="SM00249">
    <property type="entry name" value="PHD"/>
    <property type="match status" value="1"/>
</dbReference>
<dbReference type="GO" id="GO:0005634">
    <property type="term" value="C:nucleus"/>
    <property type="evidence" value="ECO:0007669"/>
    <property type="project" value="UniProtKB-SubCell"/>
</dbReference>
<reference evidence="14" key="1">
    <citation type="submission" date="2023-03" db="EMBL/GenBank/DDBJ databases">
        <title>Massive genome expansion in bonnet fungi (Mycena s.s.) driven by repeated elements and novel gene families across ecological guilds.</title>
        <authorList>
            <consortium name="Lawrence Berkeley National Laboratory"/>
            <person name="Harder C.B."/>
            <person name="Miyauchi S."/>
            <person name="Viragh M."/>
            <person name="Kuo A."/>
            <person name="Thoen E."/>
            <person name="Andreopoulos B."/>
            <person name="Lu D."/>
            <person name="Skrede I."/>
            <person name="Drula E."/>
            <person name="Henrissat B."/>
            <person name="Morin E."/>
            <person name="Kohler A."/>
            <person name="Barry K."/>
            <person name="LaButti K."/>
            <person name="Morin E."/>
            <person name="Salamov A."/>
            <person name="Lipzen A."/>
            <person name="Mereny Z."/>
            <person name="Hegedus B."/>
            <person name="Baldrian P."/>
            <person name="Stursova M."/>
            <person name="Weitz H."/>
            <person name="Taylor A."/>
            <person name="Grigoriev I.V."/>
            <person name="Nagy L.G."/>
            <person name="Martin F."/>
            <person name="Kauserud H."/>
        </authorList>
    </citation>
    <scope>NUCLEOTIDE SEQUENCE</scope>
    <source>
        <strain evidence="14">9284</strain>
    </source>
</reference>
<comment type="function">
    <text evidence="11">Component of an histone acetyltransferase complex.</text>
</comment>
<feature type="binding site" evidence="9">
    <location>
        <position position="274"/>
    </location>
    <ligand>
        <name>Zn(2+)</name>
        <dbReference type="ChEBI" id="CHEBI:29105"/>
        <label>1</label>
    </ligand>
</feature>
<evidence type="ECO:0000256" key="9">
    <source>
        <dbReference type="PIRSR" id="PIRSR628651-51"/>
    </source>
</evidence>
<comment type="caution">
    <text evidence="14">The sequence shown here is derived from an EMBL/GenBank/DDBJ whole genome shotgun (WGS) entry which is preliminary data.</text>
</comment>
<feature type="site" description="Histone H3K4me3 binding" evidence="8">
    <location>
        <position position="269"/>
    </location>
</feature>
<dbReference type="PROSITE" id="PS50016">
    <property type="entry name" value="ZF_PHD_2"/>
    <property type="match status" value="1"/>
</dbReference>
<comment type="subunit">
    <text evidence="11">Component of an histone acetyltransferase complex. Interacts with H3K4me3 and to a lesser extent with H3K4me2.</text>
</comment>
<evidence type="ECO:0000256" key="5">
    <source>
        <dbReference type="ARBA" id="ARBA00022833"/>
    </source>
</evidence>
<keyword evidence="4 10" id="KW-0863">Zinc-finger</keyword>
<name>A0AAD7BUE8_9AGAR</name>
<proteinExistence type="inferred from homology"/>
<comment type="similarity">
    <text evidence="2 11">Belongs to the ING family.</text>
</comment>
<dbReference type="InterPro" id="IPR019786">
    <property type="entry name" value="Zinc_finger_PHD-type_CS"/>
</dbReference>
<evidence type="ECO:0000256" key="6">
    <source>
        <dbReference type="ARBA" id="ARBA00022853"/>
    </source>
</evidence>
<evidence type="ECO:0000259" key="13">
    <source>
        <dbReference type="PROSITE" id="PS50016"/>
    </source>
</evidence>
<feature type="site" description="Histone H3K4me3 binding" evidence="8">
    <location>
        <position position="246"/>
    </location>
</feature>
<dbReference type="InterPro" id="IPR013083">
    <property type="entry name" value="Znf_RING/FYVE/PHD"/>
</dbReference>
<organism evidence="14 15">
    <name type="scientific">Roridomyces roridus</name>
    <dbReference type="NCBI Taxonomy" id="1738132"/>
    <lineage>
        <taxon>Eukaryota</taxon>
        <taxon>Fungi</taxon>
        <taxon>Dikarya</taxon>
        <taxon>Basidiomycota</taxon>
        <taxon>Agaricomycotina</taxon>
        <taxon>Agaricomycetes</taxon>
        <taxon>Agaricomycetidae</taxon>
        <taxon>Agaricales</taxon>
        <taxon>Marasmiineae</taxon>
        <taxon>Mycenaceae</taxon>
        <taxon>Roridomyces</taxon>
    </lineage>
</organism>
<evidence type="ECO:0000256" key="10">
    <source>
        <dbReference type="PROSITE-ProRule" id="PRU00146"/>
    </source>
</evidence>
<keyword evidence="6 11" id="KW-0156">Chromatin regulator</keyword>
<dbReference type="GO" id="GO:0008270">
    <property type="term" value="F:zinc ion binding"/>
    <property type="evidence" value="ECO:0007669"/>
    <property type="project" value="UniProtKB-KW"/>
</dbReference>
<keyword evidence="7 11" id="KW-0539">Nucleus</keyword>
<evidence type="ECO:0000256" key="4">
    <source>
        <dbReference type="ARBA" id="ARBA00022771"/>
    </source>
</evidence>
<dbReference type="CDD" id="cd15505">
    <property type="entry name" value="PHD_ING"/>
    <property type="match status" value="1"/>
</dbReference>
<feature type="binding site" evidence="9">
    <location>
        <position position="260"/>
    </location>
    <ligand>
        <name>Zn(2+)</name>
        <dbReference type="ChEBI" id="CHEBI:29105"/>
        <label>2</label>
    </ligand>
</feature>
<dbReference type="GO" id="GO:0006355">
    <property type="term" value="P:regulation of DNA-templated transcription"/>
    <property type="evidence" value="ECO:0007669"/>
    <property type="project" value="TreeGrafter"/>
</dbReference>
<evidence type="ECO:0000256" key="11">
    <source>
        <dbReference type="RuleBase" id="RU361213"/>
    </source>
</evidence>
<feature type="compositionally biased region" description="Basic residues" evidence="12">
    <location>
        <begin position="209"/>
        <end position="219"/>
    </location>
</feature>
<evidence type="ECO:0000256" key="3">
    <source>
        <dbReference type="ARBA" id="ARBA00022723"/>
    </source>
</evidence>
<dbReference type="PANTHER" id="PTHR10333">
    <property type="entry name" value="INHIBITOR OF GROWTH PROTEIN"/>
    <property type="match status" value="1"/>
</dbReference>
<dbReference type="InterPro" id="IPR028651">
    <property type="entry name" value="ING_fam"/>
</dbReference>
<dbReference type="Gene3D" id="6.10.140.1740">
    <property type="match status" value="1"/>
</dbReference>
<dbReference type="SMART" id="SM01408">
    <property type="entry name" value="ING"/>
    <property type="match status" value="1"/>
</dbReference>
<feature type="site" description="Histone H3K4me3 binding" evidence="8">
    <location>
        <position position="257"/>
    </location>
</feature>
<evidence type="ECO:0000256" key="7">
    <source>
        <dbReference type="ARBA" id="ARBA00023242"/>
    </source>
</evidence>
<dbReference type="PROSITE" id="PS01359">
    <property type="entry name" value="ZF_PHD_1"/>
    <property type="match status" value="1"/>
</dbReference>
<dbReference type="Pfam" id="PF12998">
    <property type="entry name" value="ING"/>
    <property type="match status" value="1"/>
</dbReference>
<dbReference type="InterPro" id="IPR011011">
    <property type="entry name" value="Znf_FYVE_PHD"/>
</dbReference>
<dbReference type="GO" id="GO:0006325">
    <property type="term" value="P:chromatin organization"/>
    <property type="evidence" value="ECO:0007669"/>
    <property type="project" value="UniProtKB-KW"/>
</dbReference>
<dbReference type="InterPro" id="IPR019787">
    <property type="entry name" value="Znf_PHD-finger"/>
</dbReference>
<feature type="compositionally biased region" description="Basic residues" evidence="12">
    <location>
        <begin position="1"/>
        <end position="13"/>
    </location>
</feature>
<dbReference type="AlphaFoldDB" id="A0AAD7BUE8"/>
<feature type="region of interest" description="Disordered" evidence="12">
    <location>
        <begin position="187"/>
        <end position="235"/>
    </location>
</feature>
<dbReference type="GO" id="GO:0000785">
    <property type="term" value="C:chromatin"/>
    <property type="evidence" value="ECO:0007669"/>
    <property type="project" value="UniProtKB-ARBA"/>
</dbReference>
<feature type="site" description="Histone H3K4me3 binding" evidence="8">
    <location>
        <position position="261"/>
    </location>
</feature>
<evidence type="ECO:0000256" key="2">
    <source>
        <dbReference type="ARBA" id="ARBA00010210"/>
    </source>
</evidence>
<dbReference type="Proteomes" id="UP001221142">
    <property type="component" value="Unassembled WGS sequence"/>
</dbReference>
<evidence type="ECO:0000313" key="15">
    <source>
        <dbReference type="Proteomes" id="UP001221142"/>
    </source>
</evidence>
<feature type="binding site" evidence="9">
    <location>
        <position position="292"/>
    </location>
    <ligand>
        <name>Zn(2+)</name>
        <dbReference type="ChEBI" id="CHEBI:29105"/>
        <label>2</label>
    </ligand>
</feature>